<dbReference type="EMBL" id="CAJVQB010001602">
    <property type="protein sequence ID" value="CAG8542595.1"/>
    <property type="molecule type" value="Genomic_DNA"/>
</dbReference>
<accession>A0ABM8W730</accession>
<comment type="caution">
    <text evidence="1">The sequence shown here is derived from an EMBL/GenBank/DDBJ whole genome shotgun (WGS) entry which is preliminary data.</text>
</comment>
<gene>
    <name evidence="1" type="ORF">GMARGA_LOCUS4157</name>
</gene>
<protein>
    <submittedName>
        <fullName evidence="1">64_t:CDS:1</fullName>
    </submittedName>
</protein>
<evidence type="ECO:0000313" key="2">
    <source>
        <dbReference type="Proteomes" id="UP000789901"/>
    </source>
</evidence>
<organism evidence="1 2">
    <name type="scientific">Gigaspora margarita</name>
    <dbReference type="NCBI Taxonomy" id="4874"/>
    <lineage>
        <taxon>Eukaryota</taxon>
        <taxon>Fungi</taxon>
        <taxon>Fungi incertae sedis</taxon>
        <taxon>Mucoromycota</taxon>
        <taxon>Glomeromycotina</taxon>
        <taxon>Glomeromycetes</taxon>
        <taxon>Diversisporales</taxon>
        <taxon>Gigasporaceae</taxon>
        <taxon>Gigaspora</taxon>
    </lineage>
</organism>
<name>A0ABM8W730_GIGMA</name>
<proteinExistence type="predicted"/>
<keyword evidence="2" id="KW-1185">Reference proteome</keyword>
<sequence length="210" mass="24305">MKLTTPYNLVFGQLPHSETRLADILINDNYDQKESFTTSTNILESNDNKSYDYLSNILNDYYNQMSLADDFESRLNLEDPIISDDYYLKDFLEKIIIVSSDLESCYTAQEKEKWKNQTKLGEFVNIQGRCPVKLFKKKPNQDSYQVTCKFGMLENWYPASELELLGTSDYPDLDIIPLNKTLSLRQASIKQNCTPAAQSLSSRKINQEFN</sequence>
<dbReference type="Proteomes" id="UP000789901">
    <property type="component" value="Unassembled WGS sequence"/>
</dbReference>
<reference evidence="1 2" key="1">
    <citation type="submission" date="2021-06" db="EMBL/GenBank/DDBJ databases">
        <authorList>
            <person name="Kallberg Y."/>
            <person name="Tangrot J."/>
            <person name="Rosling A."/>
        </authorList>
    </citation>
    <scope>NUCLEOTIDE SEQUENCE [LARGE SCALE GENOMIC DNA]</scope>
    <source>
        <strain evidence="1 2">120-4 pot B 10/14</strain>
    </source>
</reference>
<evidence type="ECO:0000313" key="1">
    <source>
        <dbReference type="EMBL" id="CAG8542595.1"/>
    </source>
</evidence>